<sequence>MNDELKEALAIPYSIQISPVREEDGGFVAFMKELGWTFCSGVGDSYEEAFQSLKIAREEVFEYLVERSDFKFPKPDNYIE</sequence>
<gene>
    <name evidence="1" type="ORF">LCGC14_1761230</name>
</gene>
<proteinExistence type="predicted"/>
<dbReference type="AlphaFoldDB" id="A0A0F9JG04"/>
<accession>A0A0F9JG04</accession>
<reference evidence="1" key="1">
    <citation type="journal article" date="2015" name="Nature">
        <title>Complex archaea that bridge the gap between prokaryotes and eukaryotes.</title>
        <authorList>
            <person name="Spang A."/>
            <person name="Saw J.H."/>
            <person name="Jorgensen S.L."/>
            <person name="Zaremba-Niedzwiedzka K."/>
            <person name="Martijn J."/>
            <person name="Lind A.E."/>
            <person name="van Eijk R."/>
            <person name="Schleper C."/>
            <person name="Guy L."/>
            <person name="Ettema T.J."/>
        </authorList>
    </citation>
    <scope>NUCLEOTIDE SEQUENCE</scope>
</reference>
<evidence type="ECO:0000313" key="1">
    <source>
        <dbReference type="EMBL" id="KKM04741.1"/>
    </source>
</evidence>
<name>A0A0F9JG04_9ZZZZ</name>
<dbReference type="SUPFAM" id="SSF143100">
    <property type="entry name" value="TTHA1013/TTHA0281-like"/>
    <property type="match status" value="1"/>
</dbReference>
<evidence type="ECO:0008006" key="2">
    <source>
        <dbReference type="Google" id="ProtNLM"/>
    </source>
</evidence>
<dbReference type="EMBL" id="LAZR01016388">
    <property type="protein sequence ID" value="KKM04741.1"/>
    <property type="molecule type" value="Genomic_DNA"/>
</dbReference>
<organism evidence="1">
    <name type="scientific">marine sediment metagenome</name>
    <dbReference type="NCBI Taxonomy" id="412755"/>
    <lineage>
        <taxon>unclassified sequences</taxon>
        <taxon>metagenomes</taxon>
        <taxon>ecological metagenomes</taxon>
    </lineage>
</organism>
<protein>
    <recommendedName>
        <fullName evidence="2">HicB-like antitoxin of toxin-antitoxin system domain-containing protein</fullName>
    </recommendedName>
</protein>
<comment type="caution">
    <text evidence="1">The sequence shown here is derived from an EMBL/GenBank/DDBJ whole genome shotgun (WGS) entry which is preliminary data.</text>
</comment>
<dbReference type="InterPro" id="IPR035069">
    <property type="entry name" value="TTHA1013/TTHA0281-like"/>
</dbReference>